<comment type="caution">
    <text evidence="6">The sequence shown here is derived from an EMBL/GenBank/DDBJ whole genome shotgun (WGS) entry which is preliminary data.</text>
</comment>
<evidence type="ECO:0000313" key="6">
    <source>
        <dbReference type="EMBL" id="PWN07394.1"/>
    </source>
</evidence>
<dbReference type="PROSITE" id="PS50005">
    <property type="entry name" value="TPR"/>
    <property type="match status" value="1"/>
</dbReference>
<feature type="domain" description="HTH araC/xylS-type" evidence="5">
    <location>
        <begin position="489"/>
        <end position="593"/>
    </location>
</feature>
<dbReference type="Proteomes" id="UP000245533">
    <property type="component" value="Unassembled WGS sequence"/>
</dbReference>
<dbReference type="GO" id="GO:0003700">
    <property type="term" value="F:DNA-binding transcription factor activity"/>
    <property type="evidence" value="ECO:0007669"/>
    <property type="project" value="InterPro"/>
</dbReference>
<keyword evidence="1" id="KW-0805">Transcription regulation</keyword>
<keyword evidence="2" id="KW-0238">DNA-binding</keyword>
<dbReference type="Gene3D" id="3.40.50.10070">
    <property type="entry name" value="TolB, N-terminal domain"/>
    <property type="match status" value="1"/>
</dbReference>
<keyword evidence="4" id="KW-0802">TPR repeat</keyword>
<evidence type="ECO:0000256" key="1">
    <source>
        <dbReference type="ARBA" id="ARBA00023015"/>
    </source>
</evidence>
<dbReference type="PANTHER" id="PTHR43280:SF29">
    <property type="entry name" value="ARAC-FAMILY TRANSCRIPTIONAL REGULATOR"/>
    <property type="match status" value="1"/>
</dbReference>
<name>A0A316TXM6_9BACT</name>
<dbReference type="SMART" id="SM00028">
    <property type="entry name" value="TPR"/>
    <property type="match status" value="3"/>
</dbReference>
<dbReference type="SUPFAM" id="SSF46689">
    <property type="entry name" value="Homeodomain-like"/>
    <property type="match status" value="1"/>
</dbReference>
<dbReference type="Gene3D" id="1.25.40.10">
    <property type="entry name" value="Tetratricopeptide repeat domain"/>
    <property type="match status" value="2"/>
</dbReference>
<feature type="repeat" description="TPR" evidence="4">
    <location>
        <begin position="295"/>
        <end position="328"/>
    </location>
</feature>
<evidence type="ECO:0000256" key="3">
    <source>
        <dbReference type="ARBA" id="ARBA00023163"/>
    </source>
</evidence>
<keyword evidence="3" id="KW-0804">Transcription</keyword>
<sequence length="595" mass="67925">MNESSIAVLPFLNLSSDPDNEYFSDGVTEDVINALSGIKELKVSSRTSSFSFKNRQMDIRHIGNELGVATVLEGSIRKSGGRVRISAQLVRTDNGFQIWSGKFDRELKDIFALQDEISITIAEQIRENFGHFEINDHLIQAPTENIYAYNLYLKARYHHLKWDGAGIRTAVTLYEKCIKTAPEFSWPYFGLGFTYTMYGSWSGSPEMIDLAEQYLNKGFEIDSNSFLGYYGLATLHFWGRWDFKKGYDFYSKAIEANPSYTESEEGVAELCTAIGDFERAEHHAKNILQIDPLSPNHHFTIANIFYLQEDYEKALSSLLAAYRIDPHFTHAIEKIILCYIQLKRKTELESFLDKASKVDQPEAALLLYDLIHKSKSGSHVDSPANILRNGEGHVDLLPWNLILETQAGNHEEAMRILDDAVKAKRGQFMNFKSLPLLQPLHARKEFKVLTDSIFKKEKLPNVDDETETPLKIKNPLQLLSADEIAAASKKLHLLMKEDKAYLNASLSLRDVADTINLHPNKLSWLLNDHFYMNFNDYINSFRLEQFKEKATDPANGNYTLLGLAFESGFNSKSAFNDYFKKKTGLSPRKWLKSRL</sequence>
<dbReference type="SUPFAM" id="SSF48452">
    <property type="entry name" value="TPR-like"/>
    <property type="match status" value="1"/>
</dbReference>
<dbReference type="PANTHER" id="PTHR43280">
    <property type="entry name" value="ARAC-FAMILY TRANSCRIPTIONAL REGULATOR"/>
    <property type="match status" value="1"/>
</dbReference>
<dbReference type="SMART" id="SM00342">
    <property type="entry name" value="HTH_ARAC"/>
    <property type="match status" value="1"/>
</dbReference>
<dbReference type="Gene3D" id="1.10.10.60">
    <property type="entry name" value="Homeodomain-like"/>
    <property type="match status" value="2"/>
</dbReference>
<dbReference type="InterPro" id="IPR018060">
    <property type="entry name" value="HTH_AraC"/>
</dbReference>
<dbReference type="OrthoDB" id="9779074at2"/>
<evidence type="ECO:0000313" key="7">
    <source>
        <dbReference type="Proteomes" id="UP000245533"/>
    </source>
</evidence>
<organism evidence="6 7">
    <name type="scientific">Rhodohalobacter mucosus</name>
    <dbReference type="NCBI Taxonomy" id="2079485"/>
    <lineage>
        <taxon>Bacteria</taxon>
        <taxon>Pseudomonadati</taxon>
        <taxon>Balneolota</taxon>
        <taxon>Balneolia</taxon>
        <taxon>Balneolales</taxon>
        <taxon>Balneolaceae</taxon>
        <taxon>Rhodohalobacter</taxon>
    </lineage>
</organism>
<accession>A0A316TXM6</accession>
<dbReference type="EMBL" id="QGGB01000003">
    <property type="protein sequence ID" value="PWN07394.1"/>
    <property type="molecule type" value="Genomic_DNA"/>
</dbReference>
<dbReference type="RefSeq" id="WP_109645044.1">
    <property type="nucleotide sequence ID" value="NZ_QGGB01000003.1"/>
</dbReference>
<dbReference type="AlphaFoldDB" id="A0A316TXM6"/>
<dbReference type="Pfam" id="PF12833">
    <property type="entry name" value="HTH_18"/>
    <property type="match status" value="1"/>
</dbReference>
<dbReference type="InterPro" id="IPR009057">
    <property type="entry name" value="Homeodomain-like_sf"/>
</dbReference>
<evidence type="ECO:0000259" key="5">
    <source>
        <dbReference type="PROSITE" id="PS01124"/>
    </source>
</evidence>
<keyword evidence="7" id="KW-1185">Reference proteome</keyword>
<reference evidence="6 7" key="1">
    <citation type="submission" date="2018-05" db="EMBL/GenBank/DDBJ databases">
        <title>Rhodohalobacter halophilus gen. nov., sp. nov., a moderately halophilic member of the family Balneolaceae.</title>
        <authorList>
            <person name="Liu Z.-W."/>
        </authorList>
    </citation>
    <scope>NUCLEOTIDE SEQUENCE [LARGE SCALE GENOMIC DNA]</scope>
    <source>
        <strain evidence="6 7">8A47</strain>
    </source>
</reference>
<evidence type="ECO:0000256" key="4">
    <source>
        <dbReference type="PROSITE-ProRule" id="PRU00339"/>
    </source>
</evidence>
<proteinExistence type="predicted"/>
<dbReference type="InterPro" id="IPR019734">
    <property type="entry name" value="TPR_rpt"/>
</dbReference>
<dbReference type="InterPro" id="IPR011990">
    <property type="entry name" value="TPR-like_helical_dom_sf"/>
</dbReference>
<evidence type="ECO:0000256" key="2">
    <source>
        <dbReference type="ARBA" id="ARBA00023125"/>
    </source>
</evidence>
<protein>
    <submittedName>
        <fullName evidence="6">AraC family transcriptional regulator</fullName>
    </submittedName>
</protein>
<dbReference type="GO" id="GO:0043565">
    <property type="term" value="F:sequence-specific DNA binding"/>
    <property type="evidence" value="ECO:0007669"/>
    <property type="project" value="InterPro"/>
</dbReference>
<dbReference type="PROSITE" id="PS01124">
    <property type="entry name" value="HTH_ARAC_FAMILY_2"/>
    <property type="match status" value="1"/>
</dbReference>
<gene>
    <name evidence="6" type="ORF">DDZ15_03775</name>
</gene>